<gene>
    <name evidence="1" type="ORF">SBAD_LOCUS5182</name>
</gene>
<accession>A0A183INI6</accession>
<dbReference type="Proteomes" id="UP000270296">
    <property type="component" value="Unassembled WGS sequence"/>
</dbReference>
<sequence>MGARDSTRVNNVNTVVRCAQSVSHIRTTLLPRGPGGFIRRKASSDAVRPSFSSHFTFNPGACSPTRCYNAVSCHSSPRFNLGPCSSGDPLPKCGAAMISKAAANVESTPSKVASPCNFVWISNALPANRLQPT</sequence>
<dbReference type="WBParaSite" id="SBAD_0000539201-mRNA-1">
    <property type="protein sequence ID" value="SBAD_0000539201-mRNA-1"/>
    <property type="gene ID" value="SBAD_0000539201"/>
</dbReference>
<keyword evidence="2" id="KW-1185">Reference proteome</keyword>
<protein>
    <submittedName>
        <fullName evidence="1 3">Uncharacterized protein</fullName>
    </submittedName>
</protein>
<proteinExistence type="predicted"/>
<organism evidence="3">
    <name type="scientific">Soboliphyme baturini</name>
    <dbReference type="NCBI Taxonomy" id="241478"/>
    <lineage>
        <taxon>Eukaryota</taxon>
        <taxon>Metazoa</taxon>
        <taxon>Ecdysozoa</taxon>
        <taxon>Nematoda</taxon>
        <taxon>Enoplea</taxon>
        <taxon>Dorylaimia</taxon>
        <taxon>Dioctophymatida</taxon>
        <taxon>Dioctophymatoidea</taxon>
        <taxon>Soboliphymatidae</taxon>
        <taxon>Soboliphyme</taxon>
    </lineage>
</organism>
<name>A0A183INI6_9BILA</name>
<dbReference type="EMBL" id="UZAM01008806">
    <property type="protein sequence ID" value="VDP06497.1"/>
    <property type="molecule type" value="Genomic_DNA"/>
</dbReference>
<evidence type="ECO:0000313" key="3">
    <source>
        <dbReference type="WBParaSite" id="SBAD_0000539201-mRNA-1"/>
    </source>
</evidence>
<evidence type="ECO:0000313" key="1">
    <source>
        <dbReference type="EMBL" id="VDP06497.1"/>
    </source>
</evidence>
<reference evidence="1 2" key="2">
    <citation type="submission" date="2018-11" db="EMBL/GenBank/DDBJ databases">
        <authorList>
            <consortium name="Pathogen Informatics"/>
        </authorList>
    </citation>
    <scope>NUCLEOTIDE SEQUENCE [LARGE SCALE GENOMIC DNA]</scope>
</reference>
<dbReference type="AlphaFoldDB" id="A0A183INI6"/>
<reference evidence="3" key="1">
    <citation type="submission" date="2016-06" db="UniProtKB">
        <authorList>
            <consortium name="WormBaseParasite"/>
        </authorList>
    </citation>
    <scope>IDENTIFICATION</scope>
</reference>
<evidence type="ECO:0000313" key="2">
    <source>
        <dbReference type="Proteomes" id="UP000270296"/>
    </source>
</evidence>